<dbReference type="EMBL" id="FUWZ01000003">
    <property type="protein sequence ID" value="SKA29746.1"/>
    <property type="molecule type" value="Genomic_DNA"/>
</dbReference>
<dbReference type="Proteomes" id="UP000190367">
    <property type="component" value="Unassembled WGS sequence"/>
</dbReference>
<proteinExistence type="predicted"/>
<accession>A0A1T4SNL9</accession>
<name>A0A1T4SNL9_9BACT</name>
<dbReference type="RefSeq" id="WP_078670540.1">
    <property type="nucleotide sequence ID" value="NZ_FUWZ01000003.1"/>
</dbReference>
<protein>
    <submittedName>
        <fullName evidence="1">Uncharacterized protein</fullName>
    </submittedName>
</protein>
<dbReference type="AlphaFoldDB" id="A0A1T4SNL9"/>
<evidence type="ECO:0000313" key="1">
    <source>
        <dbReference type="EMBL" id="SKA29746.1"/>
    </source>
</evidence>
<organism evidence="1 2">
    <name type="scientific">Chitinophaga eiseniae</name>
    <dbReference type="NCBI Taxonomy" id="634771"/>
    <lineage>
        <taxon>Bacteria</taxon>
        <taxon>Pseudomonadati</taxon>
        <taxon>Bacteroidota</taxon>
        <taxon>Chitinophagia</taxon>
        <taxon>Chitinophagales</taxon>
        <taxon>Chitinophagaceae</taxon>
        <taxon>Chitinophaga</taxon>
    </lineage>
</organism>
<keyword evidence="2" id="KW-1185">Reference proteome</keyword>
<dbReference type="STRING" id="634771.SAMN04488128_103167"/>
<dbReference type="OrthoDB" id="646870at2"/>
<sequence>MPYFHTHTLSFIDNHEIHPVAWRADIWDDEANGGATPIILTPSAEPLVLERVDTSDDKATIIIGQQATLQYEFTGAPDEPLPAHFFDVDERRFRIDVYRADVLYGRYYVKPDSCTYEYKAPPYTVTLTAVDGLSFTKGVKWDAYKGTGLIDYRWMDLYDVLITRGLMQVMEDDMEVNVINTLRPENIGIGGSFLNDLYVHSDMFFDFAKGPDDVYTVLEKVCKQFYLRLFIAQNKIWIIRMPDLLRPAITAENYILGIKNIITLQTARRTIGVSRAAKDATPVDDFANIIMFPAIKKVELSLDYRSLNRLANFDWSVYHDFPGVGTQFQDWPGMIAPDVQQHGSGTKEDPYTAFLQYNSASPGEDFIINFFGGVFVPPEVGSPRPGDIIQLSFKYKFRNVDAFKIRVVLAGPNPGQRLYLSSSGDWTYGPVADIDIRRSGRKQIGSLEIKSVPIPTKIGEFETSSQLELQTSIYTPTDPNTLDAPDSAQGVEIYPIKIGIIPMSSVGRKIIDTNNGRFSKPLEDEKFYFMDTGLNGLANTISVSDTGVPSEKWASETVPADKLDVEQHLADSIIDQYARPVYGWEGNLYSNTIEFWHIFSFDYLFGRQFVQTTDRYIVKTCTHVTNLQEVLPENGADTTYTEFDIEDSNDE</sequence>
<reference evidence="2" key="1">
    <citation type="submission" date="2017-02" db="EMBL/GenBank/DDBJ databases">
        <authorList>
            <person name="Varghese N."/>
            <person name="Submissions S."/>
        </authorList>
    </citation>
    <scope>NUCLEOTIDE SEQUENCE [LARGE SCALE GENOMIC DNA]</scope>
    <source>
        <strain evidence="2">DSM 22224</strain>
    </source>
</reference>
<gene>
    <name evidence="1" type="ORF">SAMN04488128_103167</name>
</gene>
<evidence type="ECO:0000313" key="2">
    <source>
        <dbReference type="Proteomes" id="UP000190367"/>
    </source>
</evidence>